<dbReference type="SUPFAM" id="SSF53448">
    <property type="entry name" value="Nucleotide-diphospho-sugar transferases"/>
    <property type="match status" value="1"/>
</dbReference>
<protein>
    <submittedName>
        <fullName evidence="1">Glycosyltransferase family 2 protein</fullName>
    </submittedName>
</protein>
<sequence length="301" mass="32969">MIGSRMSTVSKPPAPTPRVAVVTVSYGSDDVLGPFLASLPSASRQPLHVVVVDNKPAAFTNVVESLTTSAGATYLPLPSNRGYGYAINSAVRELEPEIDWVVVSNPDVTVNPGCIDILLGSVLDSAIAAVGPRILSSDGEVYPSARTVPSLRSGVGHAIFANYWPKNPWTRNYRKESEIEAVRRDAGWLSGAFLMIRRSVFDQLDGFDESYFMYFEDVDLGYRIGRLGLRNLYEPAAVVVHTGAHSTSTHDESAGMIRAHHESAQKFLFKKYSGPWQRPLRLLLAVGLGLRSRLEARRSPR</sequence>
<keyword evidence="1" id="KW-0808">Transferase</keyword>
<evidence type="ECO:0000313" key="2">
    <source>
        <dbReference type="Proteomes" id="UP000298170"/>
    </source>
</evidence>
<dbReference type="Pfam" id="PF13641">
    <property type="entry name" value="Glyco_tranf_2_3"/>
    <property type="match status" value="1"/>
</dbReference>
<reference evidence="1 2" key="1">
    <citation type="submission" date="2019-03" db="EMBL/GenBank/DDBJ databases">
        <title>Genomics of glacier-inhabiting Cryobacterium strains.</title>
        <authorList>
            <person name="Liu Q."/>
            <person name="Xin Y.-H."/>
        </authorList>
    </citation>
    <scope>NUCLEOTIDE SEQUENCE [LARGE SCALE GENOMIC DNA]</scope>
    <source>
        <strain evidence="1 2">Sr39</strain>
    </source>
</reference>
<accession>A0A4R9AG09</accession>
<dbReference type="InterPro" id="IPR029044">
    <property type="entry name" value="Nucleotide-diphossugar_trans"/>
</dbReference>
<dbReference type="Proteomes" id="UP000298170">
    <property type="component" value="Unassembled WGS sequence"/>
</dbReference>
<comment type="caution">
    <text evidence="1">The sequence shown here is derived from an EMBL/GenBank/DDBJ whole genome shotgun (WGS) entry which is preliminary data.</text>
</comment>
<gene>
    <name evidence="1" type="ORF">E3T39_04635</name>
</gene>
<organism evidence="1 2">
    <name type="scientific">Cryobacterium suzukii</name>
    <dbReference type="NCBI Taxonomy" id="1259198"/>
    <lineage>
        <taxon>Bacteria</taxon>
        <taxon>Bacillati</taxon>
        <taxon>Actinomycetota</taxon>
        <taxon>Actinomycetes</taxon>
        <taxon>Micrococcales</taxon>
        <taxon>Microbacteriaceae</taxon>
        <taxon>Cryobacterium</taxon>
    </lineage>
</organism>
<evidence type="ECO:0000313" key="1">
    <source>
        <dbReference type="EMBL" id="TFD61358.1"/>
    </source>
</evidence>
<dbReference type="CDD" id="cd04186">
    <property type="entry name" value="GT_2_like_c"/>
    <property type="match status" value="1"/>
</dbReference>
<keyword evidence="2" id="KW-1185">Reference proteome</keyword>
<dbReference type="PANTHER" id="PTHR43179">
    <property type="entry name" value="RHAMNOSYLTRANSFERASE WBBL"/>
    <property type="match status" value="1"/>
</dbReference>
<dbReference type="PANTHER" id="PTHR43179:SF7">
    <property type="entry name" value="RHAMNOSYLTRANSFERASE WBBL"/>
    <property type="match status" value="1"/>
</dbReference>
<dbReference type="EMBL" id="SOHJ01000004">
    <property type="protein sequence ID" value="TFD61358.1"/>
    <property type="molecule type" value="Genomic_DNA"/>
</dbReference>
<name>A0A4R9AG09_9MICO</name>
<dbReference type="OrthoDB" id="9771846at2"/>
<dbReference type="Gene3D" id="3.90.550.10">
    <property type="entry name" value="Spore Coat Polysaccharide Biosynthesis Protein SpsA, Chain A"/>
    <property type="match status" value="1"/>
</dbReference>
<proteinExistence type="predicted"/>
<dbReference type="GO" id="GO:0016740">
    <property type="term" value="F:transferase activity"/>
    <property type="evidence" value="ECO:0007669"/>
    <property type="project" value="UniProtKB-KW"/>
</dbReference>
<dbReference type="AlphaFoldDB" id="A0A4R9AG09"/>